<sequence>AGETVFRIGRLEARAGVAGLRIEGLPADWPAG</sequence>
<dbReference type="AlphaFoldDB" id="A0A6J4HLG3"/>
<evidence type="ECO:0000313" key="1">
    <source>
        <dbReference type="EMBL" id="CAA9224596.1"/>
    </source>
</evidence>
<reference evidence="1" key="1">
    <citation type="submission" date="2020-02" db="EMBL/GenBank/DDBJ databases">
        <authorList>
            <person name="Meier V. D."/>
        </authorList>
    </citation>
    <scope>NUCLEOTIDE SEQUENCE</scope>
    <source>
        <strain evidence="1">AVDCRST_MAG08</strain>
    </source>
</reference>
<proteinExistence type="predicted"/>
<name>A0A6J4HLG3_9PROT</name>
<feature type="non-terminal residue" evidence="1">
    <location>
        <position position="1"/>
    </location>
</feature>
<accession>A0A6J4HLG3</accession>
<gene>
    <name evidence="1" type="ORF">AVDCRST_MAG08-779</name>
</gene>
<dbReference type="EMBL" id="CADCTG010000088">
    <property type="protein sequence ID" value="CAA9224596.1"/>
    <property type="molecule type" value="Genomic_DNA"/>
</dbReference>
<protein>
    <submittedName>
        <fullName evidence="1">Uncharacterized protein</fullName>
    </submittedName>
</protein>
<organism evidence="1">
    <name type="scientific">uncultured Acetobacteraceae bacterium</name>
    <dbReference type="NCBI Taxonomy" id="169975"/>
    <lineage>
        <taxon>Bacteria</taxon>
        <taxon>Pseudomonadati</taxon>
        <taxon>Pseudomonadota</taxon>
        <taxon>Alphaproteobacteria</taxon>
        <taxon>Acetobacterales</taxon>
        <taxon>Acetobacteraceae</taxon>
        <taxon>environmental samples</taxon>
    </lineage>
</organism>